<evidence type="ECO:0000313" key="8">
    <source>
        <dbReference type="Proteomes" id="UP000280307"/>
    </source>
</evidence>
<accession>A0A426U596</accession>
<dbReference type="InterPro" id="IPR035906">
    <property type="entry name" value="MetI-like_sf"/>
</dbReference>
<dbReference type="CDD" id="cd06261">
    <property type="entry name" value="TM_PBP2"/>
    <property type="match status" value="1"/>
</dbReference>
<dbReference type="PANTHER" id="PTHR43632:SF1">
    <property type="entry name" value="PERMEASE COMPONENT OF TUNGSTATE ABC TRANSPORTER"/>
    <property type="match status" value="1"/>
</dbReference>
<evidence type="ECO:0000256" key="3">
    <source>
        <dbReference type="ARBA" id="ARBA00022989"/>
    </source>
</evidence>
<feature type="transmembrane region" description="Helical" evidence="5">
    <location>
        <begin position="144"/>
        <end position="168"/>
    </location>
</feature>
<feature type="transmembrane region" description="Helical" evidence="5">
    <location>
        <begin position="30"/>
        <end position="53"/>
    </location>
</feature>
<feature type="transmembrane region" description="Helical" evidence="5">
    <location>
        <begin position="201"/>
        <end position="225"/>
    </location>
</feature>
<dbReference type="Proteomes" id="UP000280307">
    <property type="component" value="Unassembled WGS sequence"/>
</dbReference>
<name>A0A426U596_9CHLR</name>
<feature type="domain" description="ABC transmembrane type-1" evidence="6">
    <location>
        <begin position="26"/>
        <end position="222"/>
    </location>
</feature>
<dbReference type="GO" id="GO:0055085">
    <property type="term" value="P:transmembrane transport"/>
    <property type="evidence" value="ECO:0007669"/>
    <property type="project" value="InterPro"/>
</dbReference>
<sequence length="232" mass="24319">MSDLLEGLRQGFALLLAADRTTWEIIRLSLYVSGMALLCSTILGLPLGALLALRQFAGRRLLVALVYTGMGLPPVVVGLFVYLMLSRSGPLGELGWLFTPRAMIVAQTIISTPVVAGLTLAAIEGIDPALSLQLRALGASPLQVSLALLWEARVGVLVAIIAGFGAIISEVGAVMLVGGNIAGSTRVLTTAIVLETRKGDFALALALAYVLLGITFAINAAALVLQQRMSRR</sequence>
<evidence type="ECO:0000256" key="5">
    <source>
        <dbReference type="RuleBase" id="RU363032"/>
    </source>
</evidence>
<evidence type="ECO:0000259" key="6">
    <source>
        <dbReference type="PROSITE" id="PS50928"/>
    </source>
</evidence>
<proteinExistence type="inferred from homology"/>
<dbReference type="PROSITE" id="PS50928">
    <property type="entry name" value="ABC_TM1"/>
    <property type="match status" value="1"/>
</dbReference>
<evidence type="ECO:0000256" key="1">
    <source>
        <dbReference type="ARBA" id="ARBA00004141"/>
    </source>
</evidence>
<evidence type="ECO:0000313" key="7">
    <source>
        <dbReference type="EMBL" id="RRR75139.1"/>
    </source>
</evidence>
<comment type="caution">
    <text evidence="7">The sequence shown here is derived from an EMBL/GenBank/DDBJ whole genome shotgun (WGS) entry which is preliminary data.</text>
</comment>
<dbReference type="AlphaFoldDB" id="A0A426U596"/>
<keyword evidence="3 5" id="KW-1133">Transmembrane helix</keyword>
<dbReference type="Gene3D" id="1.10.3720.10">
    <property type="entry name" value="MetI-like"/>
    <property type="match status" value="1"/>
</dbReference>
<keyword evidence="2 5" id="KW-0812">Transmembrane</keyword>
<dbReference type="Pfam" id="PF00528">
    <property type="entry name" value="BPD_transp_1"/>
    <property type="match status" value="1"/>
</dbReference>
<evidence type="ECO:0000256" key="2">
    <source>
        <dbReference type="ARBA" id="ARBA00022692"/>
    </source>
</evidence>
<organism evidence="7 8">
    <name type="scientific">Candidatus Viridilinea halotolerans</name>
    <dbReference type="NCBI Taxonomy" id="2491704"/>
    <lineage>
        <taxon>Bacteria</taxon>
        <taxon>Bacillati</taxon>
        <taxon>Chloroflexota</taxon>
        <taxon>Chloroflexia</taxon>
        <taxon>Chloroflexales</taxon>
        <taxon>Chloroflexineae</taxon>
        <taxon>Oscillochloridaceae</taxon>
        <taxon>Candidatus Viridilinea</taxon>
    </lineage>
</organism>
<keyword evidence="5" id="KW-0813">Transport</keyword>
<comment type="similarity">
    <text evidence="5">Belongs to the binding-protein-dependent transport system permease family.</text>
</comment>
<evidence type="ECO:0000256" key="4">
    <source>
        <dbReference type="ARBA" id="ARBA00023136"/>
    </source>
</evidence>
<feature type="transmembrane region" description="Helical" evidence="5">
    <location>
        <begin position="104"/>
        <end position="123"/>
    </location>
</feature>
<keyword evidence="4 5" id="KW-0472">Membrane</keyword>
<dbReference type="EMBL" id="RSAS01000211">
    <property type="protein sequence ID" value="RRR75139.1"/>
    <property type="molecule type" value="Genomic_DNA"/>
</dbReference>
<dbReference type="PANTHER" id="PTHR43632">
    <property type="entry name" value="PERMEASE COMPONENT OF TUNGSTATE ABC TRANSPORTER"/>
    <property type="match status" value="1"/>
</dbReference>
<dbReference type="NCBIfam" id="NF038017">
    <property type="entry name" value="ABC_perm1"/>
    <property type="match status" value="1"/>
</dbReference>
<comment type="subcellular location">
    <subcellularLocation>
        <location evidence="5">Cell membrane</location>
        <topology evidence="5">Multi-pass membrane protein</topology>
    </subcellularLocation>
    <subcellularLocation>
        <location evidence="1">Membrane</location>
        <topology evidence="1">Multi-pass membrane protein</topology>
    </subcellularLocation>
</comment>
<dbReference type="GO" id="GO:0005886">
    <property type="term" value="C:plasma membrane"/>
    <property type="evidence" value="ECO:0007669"/>
    <property type="project" value="UniProtKB-SubCell"/>
</dbReference>
<dbReference type="InterPro" id="IPR049783">
    <property type="entry name" value="ABC_perm_TupB-like"/>
</dbReference>
<gene>
    <name evidence="7" type="ORF">EI684_05415</name>
</gene>
<dbReference type="InterPro" id="IPR000515">
    <property type="entry name" value="MetI-like"/>
</dbReference>
<protein>
    <submittedName>
        <fullName evidence="7">ABC transporter permease subunit</fullName>
    </submittedName>
</protein>
<feature type="transmembrane region" description="Helical" evidence="5">
    <location>
        <begin position="65"/>
        <end position="84"/>
    </location>
</feature>
<dbReference type="SUPFAM" id="SSF161098">
    <property type="entry name" value="MetI-like"/>
    <property type="match status" value="1"/>
</dbReference>
<reference evidence="7 8" key="1">
    <citation type="submission" date="2018-12" db="EMBL/GenBank/DDBJ databases">
        <title>Genome Sequence of Candidatus Viridilinea halotolerans isolated from saline sulfide-rich spring.</title>
        <authorList>
            <person name="Grouzdev D.S."/>
            <person name="Burganskaya E.I."/>
            <person name="Krutkina M.S."/>
            <person name="Sukhacheva M.V."/>
            <person name="Gorlenko V.M."/>
        </authorList>
    </citation>
    <scope>NUCLEOTIDE SEQUENCE [LARGE SCALE GENOMIC DNA]</scope>
    <source>
        <strain evidence="7">Chok-6</strain>
    </source>
</reference>